<name>A0ACC2PUH7_9HYME</name>
<gene>
    <name evidence="1" type="ORF">QAD02_022748</name>
</gene>
<comment type="caution">
    <text evidence="1">The sequence shown here is derived from an EMBL/GenBank/DDBJ whole genome shotgun (WGS) entry which is preliminary data.</text>
</comment>
<dbReference type="EMBL" id="CM056741">
    <property type="protein sequence ID" value="KAJ8686954.1"/>
    <property type="molecule type" value="Genomic_DNA"/>
</dbReference>
<protein>
    <submittedName>
        <fullName evidence="1">Uncharacterized protein</fullName>
    </submittedName>
</protein>
<evidence type="ECO:0000313" key="2">
    <source>
        <dbReference type="Proteomes" id="UP001239111"/>
    </source>
</evidence>
<proteinExistence type="predicted"/>
<sequence length="579" mass="66832">MPGCAAIGCNNRSEKGFTMKSFPREPLIRAIWKHRVGRADWEPSNNSFLCHAHFEPNQRQVTQNGKVKLKRDAIPSVFTITSTRKSIRKRSKEQNDTINSNHSITETPFVVDEMNPGSAPFITEDSQKSANIGGLVLQCTNFLNVDALKNLKNENVIILARRTNQKSEDSLDTQRECLLEDEKMEANIQTSQHNDTLHSSQTVVEEKSTEYARDTENVIDIISKTEKLGQKLKVSPCIKNIENNLRMNIRLRREPCLKGAGSTTSAVKKKETQRTDSDLSQSEKLMTKVNLQAEVIEKLTNQLIMYKDMERRIKESDEDFLNQGDEVEILNQFMNGKECQSNEPVSHDSNNNGESDLRNKLNLLEEENKKLQEIITLEYQNRQKIECQMKNQTNVIKKLNLKLDKTLECLDEAEKNAQYYQQQMLTMQSLWEKQNLTWSNSVFDELFRNYIRKSFSENNLKRALEIEKECGIEGYQKLLDYQFPLPSLKELNDEFPNEVEYYEASAPEIVVEEEVEQGICRETNNFPRASIKSEIITNMNPDPENKSTPVIKTVQDLLDEISDDEDMDLSEFQKYIVLD</sequence>
<reference evidence="1" key="1">
    <citation type="submission" date="2023-04" db="EMBL/GenBank/DDBJ databases">
        <title>A chromosome-level genome assembly of the parasitoid wasp Eretmocerus hayati.</title>
        <authorList>
            <person name="Zhong Y."/>
            <person name="Liu S."/>
            <person name="Liu Y."/>
        </authorList>
    </citation>
    <scope>NUCLEOTIDE SEQUENCE</scope>
    <source>
        <strain evidence="1">ZJU_SS_LIU_2023</strain>
    </source>
</reference>
<organism evidence="1 2">
    <name type="scientific">Eretmocerus hayati</name>
    <dbReference type="NCBI Taxonomy" id="131215"/>
    <lineage>
        <taxon>Eukaryota</taxon>
        <taxon>Metazoa</taxon>
        <taxon>Ecdysozoa</taxon>
        <taxon>Arthropoda</taxon>
        <taxon>Hexapoda</taxon>
        <taxon>Insecta</taxon>
        <taxon>Pterygota</taxon>
        <taxon>Neoptera</taxon>
        <taxon>Endopterygota</taxon>
        <taxon>Hymenoptera</taxon>
        <taxon>Apocrita</taxon>
        <taxon>Proctotrupomorpha</taxon>
        <taxon>Chalcidoidea</taxon>
        <taxon>Aphelinidae</taxon>
        <taxon>Aphelininae</taxon>
        <taxon>Eretmocerus</taxon>
    </lineage>
</organism>
<evidence type="ECO:0000313" key="1">
    <source>
        <dbReference type="EMBL" id="KAJ8686954.1"/>
    </source>
</evidence>
<accession>A0ACC2PUH7</accession>
<dbReference type="Proteomes" id="UP001239111">
    <property type="component" value="Chromosome 1"/>
</dbReference>
<keyword evidence="2" id="KW-1185">Reference proteome</keyword>